<comment type="caution">
    <text evidence="2">The sequence shown here is derived from an EMBL/GenBank/DDBJ whole genome shotgun (WGS) entry which is preliminary data.</text>
</comment>
<organism evidence="2">
    <name type="scientific">Cladocopium goreaui</name>
    <dbReference type="NCBI Taxonomy" id="2562237"/>
    <lineage>
        <taxon>Eukaryota</taxon>
        <taxon>Sar</taxon>
        <taxon>Alveolata</taxon>
        <taxon>Dinophyceae</taxon>
        <taxon>Suessiales</taxon>
        <taxon>Symbiodiniaceae</taxon>
        <taxon>Cladocopium</taxon>
    </lineage>
</organism>
<dbReference type="EMBL" id="CAMXCT020006797">
    <property type="protein sequence ID" value="CAL1173586.1"/>
    <property type="molecule type" value="Genomic_DNA"/>
</dbReference>
<dbReference type="EMBL" id="CAMXCT010006797">
    <property type="protein sequence ID" value="CAI4020211.1"/>
    <property type="molecule type" value="Genomic_DNA"/>
</dbReference>
<sequence length="440" mass="49342">MDFVPKSTRSQHDDVPGFSDPLEEWPQQRIYGDFYREPVEDVTRGVSFAENLEPASGFKFGGDYYRDNEDVFKGLTLEQLPEENLFGLDNDQGTKKNPWSWGSATTAATEKSFDEGLAFQVPLLGPEHSGKSSLVSSIQFFEAPCDKFQKSDLPPPKPTDPHWSLEVTNFCIRTPTPWLVGNHLWTFLTYELASPSIKVSRSPKFALKADAFVGNAKCTLKIRVYFIEGETYCVEFQKRTGDGIAFNRAFRQAVKFLDSYFTVESTIKENPSPVCESPISSDAEITPLLDMASVKQYPWLQAESAAALADMAKDQKSAPRLLQQDVIKEIQNLLQSDNTDVAYPTSRLLSNLAKMPRAAEHFAAPGLLPTMIDKVQSGSPAQAVELAQAIHLVSDKIYLDEEQKERVTRQLQLAINYLAPSHRARPLLEKALQKLRRQLA</sequence>
<dbReference type="Proteomes" id="UP001152797">
    <property type="component" value="Unassembled WGS sequence"/>
</dbReference>
<evidence type="ECO:0000313" key="3">
    <source>
        <dbReference type="EMBL" id="CAL1173586.1"/>
    </source>
</evidence>
<dbReference type="InterPro" id="IPR016024">
    <property type="entry name" value="ARM-type_fold"/>
</dbReference>
<dbReference type="InterPro" id="IPR011989">
    <property type="entry name" value="ARM-like"/>
</dbReference>
<proteinExistence type="predicted"/>
<reference evidence="2" key="1">
    <citation type="submission" date="2022-10" db="EMBL/GenBank/DDBJ databases">
        <authorList>
            <person name="Chen Y."/>
            <person name="Dougan E. K."/>
            <person name="Chan C."/>
            <person name="Rhodes N."/>
            <person name="Thang M."/>
        </authorList>
    </citation>
    <scope>NUCLEOTIDE SEQUENCE</scope>
</reference>
<reference evidence="3" key="2">
    <citation type="submission" date="2024-04" db="EMBL/GenBank/DDBJ databases">
        <authorList>
            <person name="Chen Y."/>
            <person name="Shah S."/>
            <person name="Dougan E. K."/>
            <person name="Thang M."/>
            <person name="Chan C."/>
        </authorList>
    </citation>
    <scope>NUCLEOTIDE SEQUENCE [LARGE SCALE GENOMIC DNA]</scope>
</reference>
<dbReference type="EMBL" id="CAMXCT030006797">
    <property type="protein sequence ID" value="CAL4807523.1"/>
    <property type="molecule type" value="Genomic_DNA"/>
</dbReference>
<dbReference type="AlphaFoldDB" id="A0A9P1M3U4"/>
<dbReference type="Gene3D" id="1.25.10.10">
    <property type="entry name" value="Leucine-rich Repeat Variant"/>
    <property type="match status" value="1"/>
</dbReference>
<feature type="region of interest" description="Disordered" evidence="1">
    <location>
        <begin position="1"/>
        <end position="23"/>
    </location>
</feature>
<protein>
    <submittedName>
        <fullName evidence="2">Uncharacterized protein</fullName>
    </submittedName>
</protein>
<accession>A0A9P1M3U4</accession>
<evidence type="ECO:0000313" key="4">
    <source>
        <dbReference type="Proteomes" id="UP001152797"/>
    </source>
</evidence>
<name>A0A9P1M3U4_9DINO</name>
<gene>
    <name evidence="2" type="ORF">C1SCF055_LOCUS44650</name>
</gene>
<dbReference type="SUPFAM" id="SSF48371">
    <property type="entry name" value="ARM repeat"/>
    <property type="match status" value="1"/>
</dbReference>
<keyword evidence="4" id="KW-1185">Reference proteome</keyword>
<evidence type="ECO:0000256" key="1">
    <source>
        <dbReference type="SAM" id="MobiDB-lite"/>
    </source>
</evidence>
<evidence type="ECO:0000313" key="2">
    <source>
        <dbReference type="EMBL" id="CAI4020211.1"/>
    </source>
</evidence>